<dbReference type="Proteomes" id="UP001269144">
    <property type="component" value="Unassembled WGS sequence"/>
</dbReference>
<proteinExistence type="inferred from homology"/>
<dbReference type="PROSITE" id="PS51935">
    <property type="entry name" value="NLPC_P60"/>
    <property type="match status" value="1"/>
</dbReference>
<comment type="similarity">
    <text evidence="1">Belongs to the peptidase C40 family.</text>
</comment>
<feature type="domain" description="NlpC/P60" evidence="5">
    <location>
        <begin position="1"/>
        <end position="139"/>
    </location>
</feature>
<keyword evidence="4" id="KW-0788">Thiol protease</keyword>
<name>A0ABU2HLV1_9RHOB</name>
<dbReference type="Pfam" id="PF00877">
    <property type="entry name" value="NLPC_P60"/>
    <property type="match status" value="1"/>
</dbReference>
<keyword evidence="7" id="KW-1185">Reference proteome</keyword>
<dbReference type="InterPro" id="IPR000064">
    <property type="entry name" value="NLP_P60_dom"/>
</dbReference>
<evidence type="ECO:0000313" key="6">
    <source>
        <dbReference type="EMBL" id="MDS9466012.1"/>
    </source>
</evidence>
<sequence>MSLPIVESARSWIGTPYVHQASCKGAGTDCLGLVRGIWRELFGTEPAMLPHYTADWGELGGDELLLNAARTFLWSSPVEAAGDVLVFRMKVGCVAKHMGIVAAAGPEPSFVHAYERHGVVESPLSGPWRARIAGRFRFPPLN</sequence>
<keyword evidence="2" id="KW-0645">Protease</keyword>
<gene>
    <name evidence="6" type="ORF">RGQ15_00280</name>
</gene>
<accession>A0ABU2HLV1</accession>
<reference evidence="7" key="1">
    <citation type="submission" date="2023-07" db="EMBL/GenBank/DDBJ databases">
        <title>Paracoccus sp. MBLB3053 whole genome sequence.</title>
        <authorList>
            <person name="Hwang C.Y."/>
            <person name="Cho E.-S."/>
            <person name="Seo M.-J."/>
        </authorList>
    </citation>
    <scope>NUCLEOTIDE SEQUENCE [LARGE SCALE GENOMIC DNA]</scope>
    <source>
        <strain evidence="7">MBLB3053</strain>
    </source>
</reference>
<dbReference type="SUPFAM" id="SSF54001">
    <property type="entry name" value="Cysteine proteinases"/>
    <property type="match status" value="1"/>
</dbReference>
<evidence type="ECO:0000256" key="2">
    <source>
        <dbReference type="ARBA" id="ARBA00022670"/>
    </source>
</evidence>
<evidence type="ECO:0000259" key="5">
    <source>
        <dbReference type="PROSITE" id="PS51935"/>
    </source>
</evidence>
<keyword evidence="3" id="KW-0378">Hydrolase</keyword>
<evidence type="ECO:0000256" key="4">
    <source>
        <dbReference type="ARBA" id="ARBA00022807"/>
    </source>
</evidence>
<evidence type="ECO:0000256" key="1">
    <source>
        <dbReference type="ARBA" id="ARBA00007074"/>
    </source>
</evidence>
<organism evidence="6 7">
    <name type="scientific">Paracoccus aurantius</name>
    <dbReference type="NCBI Taxonomy" id="3073814"/>
    <lineage>
        <taxon>Bacteria</taxon>
        <taxon>Pseudomonadati</taxon>
        <taxon>Pseudomonadota</taxon>
        <taxon>Alphaproteobacteria</taxon>
        <taxon>Rhodobacterales</taxon>
        <taxon>Paracoccaceae</taxon>
        <taxon>Paracoccus</taxon>
    </lineage>
</organism>
<protein>
    <submittedName>
        <fullName evidence="6">Peptidase</fullName>
    </submittedName>
</protein>
<evidence type="ECO:0000256" key="3">
    <source>
        <dbReference type="ARBA" id="ARBA00022801"/>
    </source>
</evidence>
<dbReference type="EMBL" id="JAVQLW010000001">
    <property type="protein sequence ID" value="MDS9466012.1"/>
    <property type="molecule type" value="Genomic_DNA"/>
</dbReference>
<dbReference type="InterPro" id="IPR011929">
    <property type="entry name" value="Phage_pept_NlpC/P60"/>
</dbReference>
<dbReference type="NCBIfam" id="TIGR02219">
    <property type="entry name" value="phage_NlpC_fam"/>
    <property type="match status" value="1"/>
</dbReference>
<dbReference type="RefSeq" id="WP_311158209.1">
    <property type="nucleotide sequence ID" value="NZ_JAVQLW010000001.1"/>
</dbReference>
<evidence type="ECO:0000313" key="7">
    <source>
        <dbReference type="Proteomes" id="UP001269144"/>
    </source>
</evidence>
<dbReference type="Gene3D" id="3.90.1720.10">
    <property type="entry name" value="endopeptidase domain like (from Nostoc punctiforme)"/>
    <property type="match status" value="1"/>
</dbReference>
<comment type="caution">
    <text evidence="6">The sequence shown here is derived from an EMBL/GenBank/DDBJ whole genome shotgun (WGS) entry which is preliminary data.</text>
</comment>
<dbReference type="InterPro" id="IPR038765">
    <property type="entry name" value="Papain-like_cys_pep_sf"/>
</dbReference>